<dbReference type="PRINTS" id="PR01021">
    <property type="entry name" value="OMPADOMAIN"/>
</dbReference>
<dbReference type="Pfam" id="PF00691">
    <property type="entry name" value="OmpA"/>
    <property type="match status" value="1"/>
</dbReference>
<dbReference type="GO" id="GO:0009279">
    <property type="term" value="C:cell outer membrane"/>
    <property type="evidence" value="ECO:0007669"/>
    <property type="project" value="UniProtKB-SubCell"/>
</dbReference>
<gene>
    <name evidence="7" type="ORF">DZC52_05340</name>
</gene>
<dbReference type="Proteomes" id="UP000260351">
    <property type="component" value="Unassembled WGS sequence"/>
</dbReference>
<dbReference type="Pfam" id="PF17963">
    <property type="entry name" value="Big_9"/>
    <property type="match status" value="3"/>
</dbReference>
<dbReference type="CDD" id="cd07185">
    <property type="entry name" value="OmpA_C-like"/>
    <property type="match status" value="1"/>
</dbReference>
<evidence type="ECO:0000313" key="8">
    <source>
        <dbReference type="Proteomes" id="UP000260351"/>
    </source>
</evidence>
<organism evidence="7 8">
    <name type="scientific">Wenzhouxiangella sediminis</name>
    <dbReference type="NCBI Taxonomy" id="1792836"/>
    <lineage>
        <taxon>Bacteria</taxon>
        <taxon>Pseudomonadati</taxon>
        <taxon>Pseudomonadota</taxon>
        <taxon>Gammaproteobacteria</taxon>
        <taxon>Chromatiales</taxon>
        <taxon>Wenzhouxiangellaceae</taxon>
        <taxon>Wenzhouxiangella</taxon>
    </lineage>
</organism>
<dbReference type="InterPro" id="IPR006665">
    <property type="entry name" value="OmpA-like"/>
</dbReference>
<dbReference type="InterPro" id="IPR036737">
    <property type="entry name" value="OmpA-like_sf"/>
</dbReference>
<keyword evidence="2 4" id="KW-0472">Membrane</keyword>
<dbReference type="InterPro" id="IPR006664">
    <property type="entry name" value="OMP_bac"/>
</dbReference>
<accession>A0A3E1KAC0</accession>
<dbReference type="NCBIfam" id="NF012211">
    <property type="entry name" value="tand_rpt_95"/>
    <property type="match status" value="3"/>
</dbReference>
<dbReference type="PANTHER" id="PTHR30329">
    <property type="entry name" value="STATOR ELEMENT OF FLAGELLAR MOTOR COMPLEX"/>
    <property type="match status" value="1"/>
</dbReference>
<name>A0A3E1KAC0_9GAMM</name>
<dbReference type="EMBL" id="QUZK01000022">
    <property type="protein sequence ID" value="RFF31240.1"/>
    <property type="molecule type" value="Genomic_DNA"/>
</dbReference>
<feature type="region of interest" description="Disordered" evidence="5">
    <location>
        <begin position="383"/>
        <end position="404"/>
    </location>
</feature>
<dbReference type="Gene3D" id="3.30.1330.60">
    <property type="entry name" value="OmpA-like domain"/>
    <property type="match status" value="1"/>
</dbReference>
<comment type="subcellular location">
    <subcellularLocation>
        <location evidence="1">Cell outer membrane</location>
    </subcellularLocation>
</comment>
<reference evidence="7 8" key="1">
    <citation type="submission" date="2018-08" db="EMBL/GenBank/DDBJ databases">
        <title>Wenzhouxiangella salilacus sp. nov., a novel bacterium isolated from a saline lake in Xinjiang Province, China.</title>
        <authorList>
            <person name="Han S."/>
        </authorList>
    </citation>
    <scope>NUCLEOTIDE SEQUENCE [LARGE SCALE GENOMIC DNA]</scope>
    <source>
        <strain evidence="7 8">XDB06</strain>
    </source>
</reference>
<protein>
    <submittedName>
        <fullName evidence="7">Tandem-95 repeat protein</fullName>
    </submittedName>
</protein>
<comment type="caution">
    <text evidence="7">The sequence shown here is derived from an EMBL/GenBank/DDBJ whole genome shotgun (WGS) entry which is preliminary data.</text>
</comment>
<evidence type="ECO:0000259" key="6">
    <source>
        <dbReference type="PROSITE" id="PS51123"/>
    </source>
</evidence>
<evidence type="ECO:0000256" key="4">
    <source>
        <dbReference type="PROSITE-ProRule" id="PRU00473"/>
    </source>
</evidence>
<dbReference type="SUPFAM" id="SSF103088">
    <property type="entry name" value="OmpA-like"/>
    <property type="match status" value="1"/>
</dbReference>
<evidence type="ECO:0000256" key="1">
    <source>
        <dbReference type="ARBA" id="ARBA00004442"/>
    </source>
</evidence>
<dbReference type="PANTHER" id="PTHR30329:SF21">
    <property type="entry name" value="LIPOPROTEIN YIAD-RELATED"/>
    <property type="match status" value="1"/>
</dbReference>
<evidence type="ECO:0000256" key="3">
    <source>
        <dbReference type="ARBA" id="ARBA00023237"/>
    </source>
</evidence>
<dbReference type="AlphaFoldDB" id="A0A3E1KAC0"/>
<dbReference type="PROSITE" id="PS51123">
    <property type="entry name" value="OMPA_2"/>
    <property type="match status" value="1"/>
</dbReference>
<evidence type="ECO:0000313" key="7">
    <source>
        <dbReference type="EMBL" id="RFF31240.1"/>
    </source>
</evidence>
<proteinExistence type="predicted"/>
<sequence>MLAQSLATVAVAQVDDGEEPRSQAGTPTFHFIGDRYRIGIGLDSEFDVVGEFQAALYESQRSSFIGDGWLGSEGAGGVKLNYHWLINETAEEGPDGPVYTDGNVAKLFIAADQNQFEDRKLTFGAGWEGRNWAFSGYGMTALSDERLVDRATTIDEMLVTGEIEGRAFSRVDTIETVTEWFEEPYEWGLGLRAERFFDDPLIRLRGGLDYEEGDYSSSQTTASLSLDKHFRNSPHSLSLRTSYAYKDGDFVVDDNDLRGSIVYSFSFGGSENSFRPSRQYRDVEVEVAGESRTEERMVVNEVTLTDRTTFDFDSSVLKPAAENTLDEILAVVDDGGLVGDIQIVGHTCNIGTEEYNQGLSERRARSVVDYLTSRGVEADRIDWRGEGETEPRFPNDGPENRSKNRRVEISFVTERSSTETVTVGPDEPATEIRQVEVPVEAPWIRRALRNPVRHKRIVDYYRYQESTATVTEGEIEFANEAPQAGNDQYTVDTDSTDNALDVLANDSDADGDTLTIVGVTQPANGQASASGGQVLYTPNEGFTGTDSFSYTVEDGFGGEASATVTVTVQSPNQPPVVGDLTAATLRNQPVDIDVLAAASDPDGDALSIAGFTQPGNGTVSQSGDALRYLPNDEFVGSDSFSYTISDGRGGEATATVTIDVAFANRAPVANPDQASTPAGQAVTVDVLANDFDPDGDPLEIISVEQWYGSPAQYTVNGDGTITFQVSETCNGRNRFRYTISDPSGATATANVEVTRLDGGETTQSEIECGNW</sequence>
<evidence type="ECO:0000256" key="5">
    <source>
        <dbReference type="SAM" id="MobiDB-lite"/>
    </source>
</evidence>
<feature type="domain" description="OmpA-like" evidence="6">
    <location>
        <begin position="297"/>
        <end position="415"/>
    </location>
</feature>
<keyword evidence="8" id="KW-1185">Reference proteome</keyword>
<keyword evidence="3" id="KW-0998">Cell outer membrane</keyword>
<evidence type="ECO:0000256" key="2">
    <source>
        <dbReference type="ARBA" id="ARBA00023136"/>
    </source>
</evidence>
<dbReference type="Gene3D" id="2.60.40.2810">
    <property type="match status" value="3"/>
</dbReference>
<dbReference type="InterPro" id="IPR050330">
    <property type="entry name" value="Bact_OuterMem_StrucFunc"/>
</dbReference>